<accession>A0ACD3AJK5</accession>
<dbReference type="EMBL" id="ML208428">
    <property type="protein sequence ID" value="TFK65696.1"/>
    <property type="molecule type" value="Genomic_DNA"/>
</dbReference>
<organism evidence="1 2">
    <name type="scientific">Pluteus cervinus</name>
    <dbReference type="NCBI Taxonomy" id="181527"/>
    <lineage>
        <taxon>Eukaryota</taxon>
        <taxon>Fungi</taxon>
        <taxon>Dikarya</taxon>
        <taxon>Basidiomycota</taxon>
        <taxon>Agaricomycotina</taxon>
        <taxon>Agaricomycetes</taxon>
        <taxon>Agaricomycetidae</taxon>
        <taxon>Agaricales</taxon>
        <taxon>Pluteineae</taxon>
        <taxon>Pluteaceae</taxon>
        <taxon>Pluteus</taxon>
    </lineage>
</organism>
<keyword evidence="2" id="KW-1185">Reference proteome</keyword>
<gene>
    <name evidence="1" type="ORF">BDN72DRAFT_962323</name>
</gene>
<name>A0ACD3AJK5_9AGAR</name>
<evidence type="ECO:0000313" key="1">
    <source>
        <dbReference type="EMBL" id="TFK65696.1"/>
    </source>
</evidence>
<proteinExistence type="predicted"/>
<reference evidence="1 2" key="1">
    <citation type="journal article" date="2019" name="Nat. Ecol. Evol.">
        <title>Megaphylogeny resolves global patterns of mushroom evolution.</title>
        <authorList>
            <person name="Varga T."/>
            <person name="Krizsan K."/>
            <person name="Foldi C."/>
            <person name="Dima B."/>
            <person name="Sanchez-Garcia M."/>
            <person name="Sanchez-Ramirez S."/>
            <person name="Szollosi G.J."/>
            <person name="Szarkandi J.G."/>
            <person name="Papp V."/>
            <person name="Albert L."/>
            <person name="Andreopoulos W."/>
            <person name="Angelini C."/>
            <person name="Antonin V."/>
            <person name="Barry K.W."/>
            <person name="Bougher N.L."/>
            <person name="Buchanan P."/>
            <person name="Buyck B."/>
            <person name="Bense V."/>
            <person name="Catcheside P."/>
            <person name="Chovatia M."/>
            <person name="Cooper J."/>
            <person name="Damon W."/>
            <person name="Desjardin D."/>
            <person name="Finy P."/>
            <person name="Geml J."/>
            <person name="Haridas S."/>
            <person name="Hughes K."/>
            <person name="Justo A."/>
            <person name="Karasinski D."/>
            <person name="Kautmanova I."/>
            <person name="Kiss B."/>
            <person name="Kocsube S."/>
            <person name="Kotiranta H."/>
            <person name="LaButti K.M."/>
            <person name="Lechner B.E."/>
            <person name="Liimatainen K."/>
            <person name="Lipzen A."/>
            <person name="Lukacs Z."/>
            <person name="Mihaltcheva S."/>
            <person name="Morgado L.N."/>
            <person name="Niskanen T."/>
            <person name="Noordeloos M.E."/>
            <person name="Ohm R.A."/>
            <person name="Ortiz-Santana B."/>
            <person name="Ovrebo C."/>
            <person name="Racz N."/>
            <person name="Riley R."/>
            <person name="Savchenko A."/>
            <person name="Shiryaev A."/>
            <person name="Soop K."/>
            <person name="Spirin V."/>
            <person name="Szebenyi C."/>
            <person name="Tomsovsky M."/>
            <person name="Tulloss R.E."/>
            <person name="Uehling J."/>
            <person name="Grigoriev I.V."/>
            <person name="Vagvolgyi C."/>
            <person name="Papp T."/>
            <person name="Martin F.M."/>
            <person name="Miettinen O."/>
            <person name="Hibbett D.S."/>
            <person name="Nagy L.G."/>
        </authorList>
    </citation>
    <scope>NUCLEOTIDE SEQUENCE [LARGE SCALE GENOMIC DNA]</scope>
    <source>
        <strain evidence="1 2">NL-1719</strain>
    </source>
</reference>
<evidence type="ECO:0000313" key="2">
    <source>
        <dbReference type="Proteomes" id="UP000308600"/>
    </source>
</evidence>
<protein>
    <submittedName>
        <fullName evidence="1">Uncharacterized protein</fullName>
    </submittedName>
</protein>
<sequence length="424" mass="48246">MLPLNNPHIEGGPDLPNEILGLIFSFFPSGGVANPDELPHFRRHTFDQPIELSHSLGTLLVISRVCQRWRDVVSRYLYQNIRIRSFSDLVLLATAVERKEIRSHHSRSTPIFNRLGEVVRRLDVYSMFGVTTTIYDAWKLFDGLIQCLPNLQMLCFRQGFDTLSIRCRMPSYVVESMARTFSGSLEVLLLQTDSCVPDFQDLVGLLISSPQIRMLKFVTSKNVARVPTWYTLPHPPMVFDLLPKLSSLSYTPTMFPHGAEGNLRFPGALSPQLKYLSLRIGIHHTESILRDHGSSLVYVQLIDVIHLPQLAGLLPFIATHCPRVVHLDVGILSLWYPLILHVPPSIEILGFSIWDADVGTTWKGFVDTVLSIQAPGLKTLFLRNESDLKYAREKWNDDLWRIARGLEQAEVRFEDHQGRLICTD</sequence>
<dbReference type="Proteomes" id="UP000308600">
    <property type="component" value="Unassembled WGS sequence"/>
</dbReference>